<feature type="domain" description="HMA" evidence="17">
    <location>
        <begin position="72"/>
        <end position="138"/>
    </location>
</feature>
<feature type="domain" description="HMA" evidence="17">
    <location>
        <begin position="5"/>
        <end position="70"/>
    </location>
</feature>
<evidence type="ECO:0000256" key="10">
    <source>
        <dbReference type="ARBA" id="ARBA00022842"/>
    </source>
</evidence>
<evidence type="ECO:0000313" key="19">
    <source>
        <dbReference type="Proteomes" id="UP000183442"/>
    </source>
</evidence>
<feature type="transmembrane region" description="Helical" evidence="16">
    <location>
        <begin position="436"/>
        <end position="459"/>
    </location>
</feature>
<dbReference type="GO" id="GO:0005507">
    <property type="term" value="F:copper ion binding"/>
    <property type="evidence" value="ECO:0007669"/>
    <property type="project" value="InterPro"/>
</dbReference>
<dbReference type="SFLD" id="SFLDF00027">
    <property type="entry name" value="p-type_atpase"/>
    <property type="match status" value="1"/>
</dbReference>
<dbReference type="EMBL" id="FOTL01000015">
    <property type="protein sequence ID" value="SFL50265.1"/>
    <property type="molecule type" value="Genomic_DNA"/>
</dbReference>
<dbReference type="GO" id="GO:0005524">
    <property type="term" value="F:ATP binding"/>
    <property type="evidence" value="ECO:0007669"/>
    <property type="project" value="UniProtKB-KW"/>
</dbReference>
<dbReference type="NCBIfam" id="TIGR01525">
    <property type="entry name" value="ATPase-IB_hvy"/>
    <property type="match status" value="1"/>
</dbReference>
<dbReference type="AlphaFoldDB" id="A0A1I4I7L1"/>
<evidence type="ECO:0000256" key="9">
    <source>
        <dbReference type="ARBA" id="ARBA00022840"/>
    </source>
</evidence>
<dbReference type="InterPro" id="IPR006121">
    <property type="entry name" value="HMA_dom"/>
</dbReference>
<dbReference type="CDD" id="cd00371">
    <property type="entry name" value="HMA"/>
    <property type="match status" value="2"/>
</dbReference>
<sequence length="827" mass="90668">MAKEKELSIPVDGMHCSSCSLLVEKSLAKLDEVESINVDLNTNKANMVLNDNVSPDIIDEAVESVGFTVPKDEVVIQIDGMHCASCVNNVEKFLPRVEGVVEANANLSNQKVTIKYYRDILNLKEIQKTIEMLGFEYIGLDGELDIMDEEERYQKDLRGKLYRIIVGLVFAAILMLIMHFHYTIPPLTLGQLSLIIAIFPFYYVSYPILKAGWNSFKHKNLDMDVMYSMGILVAFVSSVLGTFNIVLDSSFMFYESAVMLPSFLTIGRYLEARAKRKTSSSIKELIGLQPKTATLITTDSDGNTVEKEIDIEEINIGDILLVKPGEKIPADSIVVEGESYVDEAMITGEPVPKLKKAGIDLFSGTINQDGALKIEAQKIGSETVLSQIIELVEKAQGTKPPVQRLANKIVSWFIPVILTIAIIVFCLWYFVAGAGLLFALTCLISVLVVACPCSLGLATPTAVTVGVGRAAEYGILIKNGETLESSQDVDVVVFDKTGTITEGKPEVEDIETFDMEESKFLQILSTVENNSNHPIAKSILNRFKLDNIQLRSEGREDLSLLDLDDFENLTGKGLKANVTIDGEIKPVLAGNLKLMEAEGVFVSEEVLNKFDTFVSQAKTTIVMAVNGEIKGIITLMDKIKSNSKHTIDALDEMGIETYMLTGDNEKTASTVANSVGIDNVMANVLPNDKLDKVSQLQKEGKRVLFVGDGINDAPALSQADVGVAMGNGTDIAMESGDIVVMEGDLENVVASIQFSQKVMTRIKENLFWAFAYNMLLVPAAAGLLFLLFDIVFRPEWAGLAMALSSVTVISLSLLLKRYIPPIKRQSN</sequence>
<dbReference type="InterPro" id="IPR027256">
    <property type="entry name" value="P-typ_ATPase_IB"/>
</dbReference>
<evidence type="ECO:0000256" key="16">
    <source>
        <dbReference type="SAM" id="Phobius"/>
    </source>
</evidence>
<keyword evidence="9" id="KW-0067">ATP-binding</keyword>
<keyword evidence="14" id="KW-0406">Ion transport</keyword>
<dbReference type="PANTHER" id="PTHR43520:SF8">
    <property type="entry name" value="P-TYPE CU(+) TRANSPORTER"/>
    <property type="match status" value="1"/>
</dbReference>
<evidence type="ECO:0000256" key="13">
    <source>
        <dbReference type="ARBA" id="ARBA00023008"/>
    </source>
</evidence>
<dbReference type="CDD" id="cd02094">
    <property type="entry name" value="P-type_ATPase_Cu-like"/>
    <property type="match status" value="1"/>
</dbReference>
<feature type="transmembrane region" description="Helical" evidence="16">
    <location>
        <begin position="409"/>
        <end position="430"/>
    </location>
</feature>
<dbReference type="SUPFAM" id="SSF55008">
    <property type="entry name" value="HMA, heavy metal-associated domain"/>
    <property type="match status" value="2"/>
</dbReference>
<name>A0A1I4I7L1_METOL</name>
<reference evidence="19" key="1">
    <citation type="submission" date="2016-10" db="EMBL/GenBank/DDBJ databases">
        <authorList>
            <person name="Varghese N."/>
        </authorList>
    </citation>
    <scope>NUCLEOTIDE SEQUENCE [LARGE SCALE GENOMIC DNA]</scope>
    <source>
        <strain evidence="19">DSM 16632</strain>
    </source>
</reference>
<keyword evidence="11" id="KW-1278">Translocase</keyword>
<dbReference type="InterPro" id="IPR036163">
    <property type="entry name" value="HMA_dom_sf"/>
</dbReference>
<keyword evidence="12 16" id="KW-1133">Transmembrane helix</keyword>
<evidence type="ECO:0000256" key="15">
    <source>
        <dbReference type="ARBA" id="ARBA00023136"/>
    </source>
</evidence>
<dbReference type="InterPro" id="IPR023214">
    <property type="entry name" value="HAD_sf"/>
</dbReference>
<feature type="transmembrane region" description="Helical" evidence="16">
    <location>
        <begin position="225"/>
        <end position="245"/>
    </location>
</feature>
<dbReference type="NCBIfam" id="TIGR00003">
    <property type="entry name" value="copper ion binding protein"/>
    <property type="match status" value="2"/>
</dbReference>
<evidence type="ECO:0000256" key="2">
    <source>
        <dbReference type="ARBA" id="ARBA00006024"/>
    </source>
</evidence>
<keyword evidence="15 16" id="KW-0472">Membrane</keyword>
<feature type="transmembrane region" description="Helical" evidence="16">
    <location>
        <begin position="796"/>
        <end position="815"/>
    </location>
</feature>
<evidence type="ECO:0000256" key="14">
    <source>
        <dbReference type="ARBA" id="ARBA00023065"/>
    </source>
</evidence>
<dbReference type="InterPro" id="IPR001757">
    <property type="entry name" value="P_typ_ATPase"/>
</dbReference>
<dbReference type="GO" id="GO:0012505">
    <property type="term" value="C:endomembrane system"/>
    <property type="evidence" value="ECO:0007669"/>
    <property type="project" value="UniProtKB-SubCell"/>
</dbReference>
<dbReference type="PRINTS" id="PR00119">
    <property type="entry name" value="CATATPASE"/>
</dbReference>
<keyword evidence="10" id="KW-0460">Magnesium</keyword>
<dbReference type="Gene3D" id="2.70.150.10">
    <property type="entry name" value="Calcium-transporting ATPase, cytoplasmic transduction domain A"/>
    <property type="match status" value="1"/>
</dbReference>
<dbReference type="InterPro" id="IPR017969">
    <property type="entry name" value="Heavy-metal-associated_CS"/>
</dbReference>
<feature type="transmembrane region" description="Helical" evidence="16">
    <location>
        <begin position="188"/>
        <end position="204"/>
    </location>
</feature>
<organism evidence="18 19">
    <name type="scientific">Methanobrevibacter olleyae</name>
    <dbReference type="NCBI Taxonomy" id="294671"/>
    <lineage>
        <taxon>Archaea</taxon>
        <taxon>Methanobacteriati</taxon>
        <taxon>Methanobacteriota</taxon>
        <taxon>Methanomada group</taxon>
        <taxon>Methanobacteria</taxon>
        <taxon>Methanobacteriales</taxon>
        <taxon>Methanobacteriaceae</taxon>
        <taxon>Methanobrevibacter</taxon>
    </lineage>
</organism>
<dbReference type="SUPFAM" id="SSF56784">
    <property type="entry name" value="HAD-like"/>
    <property type="match status" value="1"/>
</dbReference>
<protein>
    <submittedName>
        <fullName evidence="18">Cu+-exporting ATPase</fullName>
    </submittedName>
</protein>
<dbReference type="PROSITE" id="PS50846">
    <property type="entry name" value="HMA_2"/>
    <property type="match status" value="2"/>
</dbReference>
<keyword evidence="8" id="KW-0187">Copper transport</keyword>
<dbReference type="InterPro" id="IPR018303">
    <property type="entry name" value="ATPase_P-typ_P_site"/>
</dbReference>
<dbReference type="Pfam" id="PF00403">
    <property type="entry name" value="HMA"/>
    <property type="match status" value="2"/>
</dbReference>
<dbReference type="SFLD" id="SFLDS00003">
    <property type="entry name" value="Haloacid_Dehalogenase"/>
    <property type="match status" value="1"/>
</dbReference>
<feature type="transmembrane region" description="Helical" evidence="16">
    <location>
        <begin position="766"/>
        <end position="790"/>
    </location>
</feature>
<evidence type="ECO:0000256" key="3">
    <source>
        <dbReference type="ARBA" id="ARBA00022448"/>
    </source>
</evidence>
<comment type="subcellular location">
    <subcellularLocation>
        <location evidence="1">Endomembrane system</location>
        <topology evidence="1">Multi-pass membrane protein</topology>
    </subcellularLocation>
</comment>
<evidence type="ECO:0000256" key="6">
    <source>
        <dbReference type="ARBA" id="ARBA00022737"/>
    </source>
</evidence>
<dbReference type="GO" id="GO:0043682">
    <property type="term" value="F:P-type divalent copper transporter activity"/>
    <property type="evidence" value="ECO:0007669"/>
    <property type="project" value="TreeGrafter"/>
</dbReference>
<keyword evidence="5" id="KW-0479">Metal-binding</keyword>
<proteinExistence type="inferred from homology"/>
<feature type="transmembrane region" description="Helical" evidence="16">
    <location>
        <begin position="161"/>
        <end position="182"/>
    </location>
</feature>
<dbReference type="PROSITE" id="PS01229">
    <property type="entry name" value="COF_2"/>
    <property type="match status" value="1"/>
</dbReference>
<dbReference type="PRINTS" id="PR00943">
    <property type="entry name" value="CUATPASE"/>
</dbReference>
<dbReference type="InterPro" id="IPR023298">
    <property type="entry name" value="ATPase_P-typ_TM_dom_sf"/>
</dbReference>
<dbReference type="SFLD" id="SFLDG00002">
    <property type="entry name" value="C1.7:_P-type_atpase_like"/>
    <property type="match status" value="1"/>
</dbReference>
<evidence type="ECO:0000259" key="17">
    <source>
        <dbReference type="PROSITE" id="PS50846"/>
    </source>
</evidence>
<keyword evidence="7" id="KW-0547">Nucleotide-binding</keyword>
<evidence type="ECO:0000256" key="5">
    <source>
        <dbReference type="ARBA" id="ARBA00022723"/>
    </source>
</evidence>
<evidence type="ECO:0000256" key="11">
    <source>
        <dbReference type="ARBA" id="ARBA00022967"/>
    </source>
</evidence>
<gene>
    <name evidence="18" type="ORF">SAMN02910297_01071</name>
</gene>
<keyword evidence="3" id="KW-0813">Transport</keyword>
<comment type="similarity">
    <text evidence="2">Belongs to the cation transport ATPase (P-type) (TC 3.A.3) family. Type IB subfamily.</text>
</comment>
<dbReference type="Gene3D" id="3.30.70.100">
    <property type="match status" value="2"/>
</dbReference>
<dbReference type="RefSeq" id="WP_074798504.1">
    <property type="nucleotide sequence ID" value="NZ_FOTL01000015.1"/>
</dbReference>
<evidence type="ECO:0000313" key="18">
    <source>
        <dbReference type="EMBL" id="SFL50265.1"/>
    </source>
</evidence>
<dbReference type="GO" id="GO:0016020">
    <property type="term" value="C:membrane"/>
    <property type="evidence" value="ECO:0007669"/>
    <property type="project" value="InterPro"/>
</dbReference>
<dbReference type="InterPro" id="IPR006122">
    <property type="entry name" value="HMA_Cu_ion-bd"/>
</dbReference>
<dbReference type="PROSITE" id="PS01047">
    <property type="entry name" value="HMA_1"/>
    <property type="match status" value="2"/>
</dbReference>
<dbReference type="Gene3D" id="3.40.1110.10">
    <property type="entry name" value="Calcium-transporting ATPase, cytoplasmic domain N"/>
    <property type="match status" value="1"/>
</dbReference>
<accession>A0A1I4I7L1</accession>
<evidence type="ECO:0000256" key="8">
    <source>
        <dbReference type="ARBA" id="ARBA00022796"/>
    </source>
</evidence>
<dbReference type="SUPFAM" id="SSF81653">
    <property type="entry name" value="Calcium ATPase, transduction domain A"/>
    <property type="match status" value="1"/>
</dbReference>
<dbReference type="FunFam" id="3.30.70.100:FF:000001">
    <property type="entry name" value="ATPase copper transporting beta"/>
    <property type="match status" value="1"/>
</dbReference>
<dbReference type="InterPro" id="IPR023299">
    <property type="entry name" value="ATPase_P-typ_cyto_dom_N"/>
</dbReference>
<keyword evidence="4 16" id="KW-0812">Transmembrane</keyword>
<dbReference type="Proteomes" id="UP000183442">
    <property type="component" value="Unassembled WGS sequence"/>
</dbReference>
<dbReference type="NCBIfam" id="TIGR01494">
    <property type="entry name" value="ATPase_P-type"/>
    <property type="match status" value="2"/>
</dbReference>
<dbReference type="OrthoDB" id="8588at2157"/>
<dbReference type="PANTHER" id="PTHR43520">
    <property type="entry name" value="ATP7, ISOFORM B"/>
    <property type="match status" value="1"/>
</dbReference>
<keyword evidence="13" id="KW-0186">Copper</keyword>
<dbReference type="Gene3D" id="3.40.50.1000">
    <property type="entry name" value="HAD superfamily/HAD-like"/>
    <property type="match status" value="1"/>
</dbReference>
<dbReference type="FunFam" id="2.70.150.10:FF:000002">
    <property type="entry name" value="Copper-transporting ATPase 1, putative"/>
    <property type="match status" value="1"/>
</dbReference>
<dbReference type="InterPro" id="IPR059000">
    <property type="entry name" value="ATPase_P-type_domA"/>
</dbReference>
<dbReference type="SUPFAM" id="SSF81665">
    <property type="entry name" value="Calcium ATPase, transmembrane domain M"/>
    <property type="match status" value="1"/>
</dbReference>
<dbReference type="InterPro" id="IPR044492">
    <property type="entry name" value="P_typ_ATPase_HD_dom"/>
</dbReference>
<dbReference type="GO" id="GO:0016887">
    <property type="term" value="F:ATP hydrolysis activity"/>
    <property type="evidence" value="ECO:0007669"/>
    <property type="project" value="InterPro"/>
</dbReference>
<keyword evidence="6" id="KW-0677">Repeat</keyword>
<dbReference type="Pfam" id="PF00702">
    <property type="entry name" value="Hydrolase"/>
    <property type="match status" value="1"/>
</dbReference>
<dbReference type="InterPro" id="IPR008250">
    <property type="entry name" value="ATPase_P-typ_transduc_dom_A_sf"/>
</dbReference>
<dbReference type="InterPro" id="IPR036412">
    <property type="entry name" value="HAD-like_sf"/>
</dbReference>
<evidence type="ECO:0000256" key="7">
    <source>
        <dbReference type="ARBA" id="ARBA00022741"/>
    </source>
</evidence>
<evidence type="ECO:0000256" key="4">
    <source>
        <dbReference type="ARBA" id="ARBA00022692"/>
    </source>
</evidence>
<dbReference type="Pfam" id="PF00122">
    <property type="entry name" value="E1-E2_ATPase"/>
    <property type="match status" value="1"/>
</dbReference>
<evidence type="ECO:0000256" key="1">
    <source>
        <dbReference type="ARBA" id="ARBA00004127"/>
    </source>
</evidence>
<dbReference type="PROSITE" id="PS00154">
    <property type="entry name" value="ATPASE_E1_E2"/>
    <property type="match status" value="1"/>
</dbReference>
<feature type="transmembrane region" description="Helical" evidence="16">
    <location>
        <begin position="251"/>
        <end position="270"/>
    </location>
</feature>
<evidence type="ECO:0000256" key="12">
    <source>
        <dbReference type="ARBA" id="ARBA00022989"/>
    </source>
</evidence>
<dbReference type="GO" id="GO:0055070">
    <property type="term" value="P:copper ion homeostasis"/>
    <property type="evidence" value="ECO:0007669"/>
    <property type="project" value="TreeGrafter"/>
</dbReference>